<dbReference type="GO" id="GO:0016787">
    <property type="term" value="F:hydrolase activity"/>
    <property type="evidence" value="ECO:0007669"/>
    <property type="project" value="UniProtKB-KW"/>
</dbReference>
<evidence type="ECO:0000256" key="4">
    <source>
        <dbReference type="ARBA" id="ARBA00022801"/>
    </source>
</evidence>
<dbReference type="Proteomes" id="UP000177230">
    <property type="component" value="Unassembled WGS sequence"/>
</dbReference>
<keyword evidence="2" id="KW-0540">Nuclease</keyword>
<evidence type="ECO:0000259" key="7">
    <source>
        <dbReference type="Pfam" id="PF08340"/>
    </source>
</evidence>
<evidence type="ECO:0000256" key="2">
    <source>
        <dbReference type="ARBA" id="ARBA00022722"/>
    </source>
</evidence>
<dbReference type="GO" id="GO:0004521">
    <property type="term" value="F:RNA endonuclease activity"/>
    <property type="evidence" value="ECO:0007669"/>
    <property type="project" value="InterPro"/>
</dbReference>
<dbReference type="PANTHER" id="PTHR30636:SF3">
    <property type="entry name" value="UPF0701 PROTEIN YICC"/>
    <property type="match status" value="1"/>
</dbReference>
<dbReference type="InterPro" id="IPR005229">
    <property type="entry name" value="YicC/YloC-like"/>
</dbReference>
<dbReference type="Pfam" id="PF03755">
    <property type="entry name" value="YicC-like_N"/>
    <property type="match status" value="1"/>
</dbReference>
<dbReference type="InterPro" id="IPR013551">
    <property type="entry name" value="YicC-like_C"/>
</dbReference>
<dbReference type="PANTHER" id="PTHR30636">
    <property type="entry name" value="UPF0701 PROTEIN YICC"/>
    <property type="match status" value="1"/>
</dbReference>
<accession>A0A1F5QZE1</accession>
<proteinExistence type="inferred from homology"/>
<comment type="cofactor">
    <cofactor evidence="1">
        <name>a divalent metal cation</name>
        <dbReference type="ChEBI" id="CHEBI:60240"/>
    </cofactor>
</comment>
<dbReference type="NCBIfam" id="TIGR00255">
    <property type="entry name" value="YicC/YloC family endoribonuclease"/>
    <property type="match status" value="1"/>
</dbReference>
<feature type="domain" description="Endoribonuclease YicC-like N-terminal" evidence="6">
    <location>
        <begin position="2"/>
        <end position="155"/>
    </location>
</feature>
<reference evidence="8 9" key="1">
    <citation type="journal article" date="2016" name="Nat. Commun.">
        <title>Thousands of microbial genomes shed light on interconnected biogeochemical processes in an aquifer system.</title>
        <authorList>
            <person name="Anantharaman K."/>
            <person name="Brown C.T."/>
            <person name="Hug L.A."/>
            <person name="Sharon I."/>
            <person name="Castelle C.J."/>
            <person name="Probst A.J."/>
            <person name="Thomas B.C."/>
            <person name="Singh A."/>
            <person name="Wilkins M.J."/>
            <person name="Karaoz U."/>
            <person name="Brodie E.L."/>
            <person name="Williams K.H."/>
            <person name="Hubbard S.S."/>
            <person name="Banfield J.F."/>
        </authorList>
    </citation>
    <scope>NUCLEOTIDE SEQUENCE [LARGE SCALE GENOMIC DNA]</scope>
</reference>
<dbReference type="AlphaFoldDB" id="A0A1F5QZE1"/>
<keyword evidence="4" id="KW-0378">Hydrolase</keyword>
<keyword evidence="3" id="KW-0255">Endonuclease</keyword>
<organism evidence="8 9">
    <name type="scientific">Candidatus Edwardsbacteria bacterium GWF2_54_11</name>
    <dbReference type="NCBI Taxonomy" id="1817851"/>
    <lineage>
        <taxon>Bacteria</taxon>
        <taxon>Candidatus Edwardsiibacteriota</taxon>
    </lineage>
</organism>
<evidence type="ECO:0000256" key="1">
    <source>
        <dbReference type="ARBA" id="ARBA00001968"/>
    </source>
</evidence>
<protein>
    <submittedName>
        <fullName evidence="8">YicC family protein</fullName>
    </submittedName>
</protein>
<evidence type="ECO:0000313" key="8">
    <source>
        <dbReference type="EMBL" id="OGF07193.1"/>
    </source>
</evidence>
<comment type="similarity">
    <text evidence="5">Belongs to the YicC/YloC family.</text>
</comment>
<evidence type="ECO:0000256" key="3">
    <source>
        <dbReference type="ARBA" id="ARBA00022759"/>
    </source>
</evidence>
<gene>
    <name evidence="8" type="ORF">A2024_09760</name>
</gene>
<evidence type="ECO:0000256" key="5">
    <source>
        <dbReference type="ARBA" id="ARBA00035648"/>
    </source>
</evidence>
<evidence type="ECO:0000259" key="6">
    <source>
        <dbReference type="Pfam" id="PF03755"/>
    </source>
</evidence>
<evidence type="ECO:0000313" key="9">
    <source>
        <dbReference type="Proteomes" id="UP000177230"/>
    </source>
</evidence>
<name>A0A1F5QZE1_9BACT</name>
<sequence length="291" mass="33353">MIKSMTGYGRAESTLNGSRLTLEIRSVNNRFTDFGIRLPRAFASLEPEVKKFLQKRIARGSVSLTATYNGGEAPDLPELDLRSADHFYKLLNTLRKRYRIKDPVELEDICHFSEIFRSRQAPLSQGKAWSGLQVCLKKALDDFDRMRIREGSALAADLRKNIAELKKSLSSIEKLAPLRIRQFRDKFAQRLKKISQGTALDPQRLMQEAAVYADRCDISEECVRFASHIKAFEEYLDTSQPVGRRLDFLLQEINREANTIGSKANDDKISQLVVRIKENLEKMREQAQNVE</sequence>
<feature type="domain" description="Endoribonuclease YicC-like C-terminal" evidence="7">
    <location>
        <begin position="172"/>
        <end position="291"/>
    </location>
</feature>
<dbReference type="EMBL" id="MFFM01000051">
    <property type="protein sequence ID" value="OGF07193.1"/>
    <property type="molecule type" value="Genomic_DNA"/>
</dbReference>
<comment type="caution">
    <text evidence="8">The sequence shown here is derived from an EMBL/GenBank/DDBJ whole genome shotgun (WGS) entry which is preliminary data.</text>
</comment>
<dbReference type="Pfam" id="PF08340">
    <property type="entry name" value="YicC-like_C"/>
    <property type="match status" value="1"/>
</dbReference>
<dbReference type="InterPro" id="IPR013527">
    <property type="entry name" value="YicC-like_N"/>
</dbReference>